<keyword evidence="2" id="KW-1185">Reference proteome</keyword>
<accession>A0A0B5F8E6</accession>
<dbReference type="Gene3D" id="3.30.300.130">
    <property type="entry name" value="Fe-S cluster assembly (FSCA)"/>
    <property type="match status" value="1"/>
</dbReference>
<reference evidence="1 2" key="1">
    <citation type="submission" date="2015-01" db="EMBL/GenBank/DDBJ databases">
        <title>Enhanced salinomycin production by adjusting the supply of polyketide extender units in Streptomyce albus DSM 41398.</title>
        <authorList>
            <person name="Lu C."/>
        </authorList>
    </citation>
    <scope>NUCLEOTIDE SEQUENCE [LARGE SCALE GENOMIC DNA]</scope>
    <source>
        <strain evidence="2">ATCC 21838 / DSM 41398 / FERM P-419 / JCM 4703 / NBRC 107858</strain>
    </source>
</reference>
<evidence type="ECO:0000313" key="1">
    <source>
        <dbReference type="EMBL" id="AJE87131.1"/>
    </source>
</evidence>
<evidence type="ECO:0000313" key="2">
    <source>
        <dbReference type="Proteomes" id="UP000031523"/>
    </source>
</evidence>
<name>A0A0B5F8E6_STRA4</name>
<dbReference type="EMBL" id="CP010519">
    <property type="protein sequence ID" value="AJE87131.1"/>
    <property type="molecule type" value="Genomic_DNA"/>
</dbReference>
<gene>
    <name evidence="1" type="ORF">SLNWT_6755</name>
</gene>
<proteinExistence type="predicted"/>
<organism evidence="1 2">
    <name type="scientific">Streptomyces albus (strain ATCC 21838 / DSM 41398 / FERM P-419 / JCM 4703 / NBRC 107858)</name>
    <dbReference type="NCBI Taxonomy" id="1081613"/>
    <lineage>
        <taxon>Bacteria</taxon>
        <taxon>Bacillati</taxon>
        <taxon>Actinomycetota</taxon>
        <taxon>Actinomycetes</taxon>
        <taxon>Kitasatosporales</taxon>
        <taxon>Streptomycetaceae</taxon>
        <taxon>Streptomyces</taxon>
    </lineage>
</organism>
<protein>
    <recommendedName>
        <fullName evidence="3">NifU family protein</fullName>
    </recommendedName>
</protein>
<dbReference type="Proteomes" id="UP000031523">
    <property type="component" value="Chromosome"/>
</dbReference>
<dbReference type="InterPro" id="IPR034904">
    <property type="entry name" value="FSCA_dom_sf"/>
</dbReference>
<dbReference type="KEGG" id="sals:SLNWT_6755"/>
<evidence type="ECO:0008006" key="3">
    <source>
        <dbReference type="Google" id="ProtNLM"/>
    </source>
</evidence>
<sequence>MSAEATGARVEELLDGLTAKGGPAVAEAAEELVRALMEFYGAGLARLVDRLSGTSGNPLGALLGDELVAGLLVLHGLHPEDRGQRVARALSAAEAGDLRVTGFDEESGELRLTKSEGGGCGCPSTSGAVEQRVAAALSCFAPEVTKVTLEQPAAREPALLQIGTRPPGAAANGPAVAR</sequence>
<dbReference type="AlphaFoldDB" id="A0A0B5F8E6"/>